<dbReference type="EMBL" id="ACBZ01000015">
    <property type="protein sequence ID" value="EEG50674.1"/>
    <property type="molecule type" value="Genomic_DNA"/>
</dbReference>
<dbReference type="HOGENOM" id="CLU_2663775_0_0_9"/>
<dbReference type="Proteomes" id="UP000003100">
    <property type="component" value="Unassembled WGS sequence"/>
</dbReference>
<sequence>MKCYEMIREIYDQCSGKPHSQISEIETDDLDAYVQGKISRTSTCEKSVREDGSIIYEILTNGIKERYIFTE</sequence>
<protein>
    <submittedName>
        <fullName evidence="1">Uncharacterized protein</fullName>
    </submittedName>
</protein>
<dbReference type="eggNOG" id="ENOG5030GEB">
    <property type="taxonomic scope" value="Bacteria"/>
</dbReference>
<dbReference type="AlphaFoldDB" id="C0CHS4"/>
<gene>
    <name evidence="1" type="ORF">RUMHYD_00388</name>
</gene>
<reference evidence="1 2" key="1">
    <citation type="submission" date="2009-01" db="EMBL/GenBank/DDBJ databases">
        <authorList>
            <person name="Fulton L."/>
            <person name="Clifton S."/>
            <person name="Fulton B."/>
            <person name="Xu J."/>
            <person name="Minx P."/>
            <person name="Pepin K.H."/>
            <person name="Johnson M."/>
            <person name="Bhonagiri V."/>
            <person name="Nash W.E."/>
            <person name="Mardis E.R."/>
            <person name="Wilson R.K."/>
        </authorList>
    </citation>
    <scope>NUCLEOTIDE SEQUENCE [LARGE SCALE GENOMIC DNA]</scope>
    <source>
        <strain evidence="2">DSM 10507 / JCM 14656 / S5a33</strain>
    </source>
</reference>
<reference evidence="1 2" key="2">
    <citation type="submission" date="2009-02" db="EMBL/GenBank/DDBJ databases">
        <title>Draft genome sequence of Blautia hydrogenotrophica DSM 10507 (Ruminococcus hydrogenotrophicus DSM 10507).</title>
        <authorList>
            <person name="Sudarsanam P."/>
            <person name="Ley R."/>
            <person name="Guruge J."/>
            <person name="Turnbaugh P.J."/>
            <person name="Mahowald M."/>
            <person name="Liep D."/>
            <person name="Gordon J."/>
        </authorList>
    </citation>
    <scope>NUCLEOTIDE SEQUENCE [LARGE SCALE GENOMIC DNA]</scope>
    <source>
        <strain evidence="2">DSM 10507 / JCM 14656 / S5a33</strain>
    </source>
</reference>
<name>C0CHS4_BLAHS</name>
<keyword evidence="2" id="KW-1185">Reference proteome</keyword>
<dbReference type="RefSeq" id="WP_005945521.1">
    <property type="nucleotide sequence ID" value="NZ_CP136423.1"/>
</dbReference>
<evidence type="ECO:0000313" key="2">
    <source>
        <dbReference type="Proteomes" id="UP000003100"/>
    </source>
</evidence>
<proteinExistence type="predicted"/>
<accession>C0CHS4</accession>
<dbReference type="PATRIC" id="fig|476272.21.peg.3395"/>
<evidence type="ECO:0000313" key="1">
    <source>
        <dbReference type="EMBL" id="EEG50674.1"/>
    </source>
</evidence>
<comment type="caution">
    <text evidence="1">The sequence shown here is derived from an EMBL/GenBank/DDBJ whole genome shotgun (WGS) entry which is preliminary data.</text>
</comment>
<dbReference type="GeneID" id="86821640"/>
<organism evidence="1 2">
    <name type="scientific">Blautia hydrogenotrophica (strain DSM 10507 / JCM 14656 / S5a33)</name>
    <name type="common">Ruminococcus hydrogenotrophicus</name>
    <dbReference type="NCBI Taxonomy" id="476272"/>
    <lineage>
        <taxon>Bacteria</taxon>
        <taxon>Bacillati</taxon>
        <taxon>Bacillota</taxon>
        <taxon>Clostridia</taxon>
        <taxon>Lachnospirales</taxon>
        <taxon>Lachnospiraceae</taxon>
        <taxon>Blautia</taxon>
    </lineage>
</organism>